<evidence type="ECO:0000313" key="9">
    <source>
        <dbReference type="Proteomes" id="UP001595816"/>
    </source>
</evidence>
<dbReference type="RefSeq" id="WP_253754334.1">
    <property type="nucleotide sequence ID" value="NZ_JAMZDZ010000001.1"/>
</dbReference>
<protein>
    <submittedName>
        <fullName evidence="8">ATP-binding cassette domain-containing protein</fullName>
    </submittedName>
</protein>
<keyword evidence="2" id="KW-0813">Transport</keyword>
<dbReference type="EMBL" id="JBHSAY010000006">
    <property type="protein sequence ID" value="MFC4131114.1"/>
    <property type="molecule type" value="Genomic_DNA"/>
</dbReference>
<evidence type="ECO:0000313" key="8">
    <source>
        <dbReference type="EMBL" id="MFC4131114.1"/>
    </source>
</evidence>
<dbReference type="PANTHER" id="PTHR43820">
    <property type="entry name" value="HIGH-AFFINITY BRANCHED-CHAIN AMINO ACID TRANSPORT ATP-BINDING PROTEIN LIVF"/>
    <property type="match status" value="1"/>
</dbReference>
<dbReference type="SUPFAM" id="SSF52540">
    <property type="entry name" value="P-loop containing nucleoside triphosphate hydrolases"/>
    <property type="match status" value="2"/>
</dbReference>
<evidence type="ECO:0000256" key="6">
    <source>
        <dbReference type="SAM" id="MobiDB-lite"/>
    </source>
</evidence>
<evidence type="ECO:0000256" key="2">
    <source>
        <dbReference type="ARBA" id="ARBA00022448"/>
    </source>
</evidence>
<keyword evidence="3" id="KW-0547">Nucleotide-binding</keyword>
<feature type="domain" description="ABC transporter" evidence="7">
    <location>
        <begin position="246"/>
        <end position="476"/>
    </location>
</feature>
<dbReference type="PROSITE" id="PS50893">
    <property type="entry name" value="ABC_TRANSPORTER_2"/>
    <property type="match status" value="2"/>
</dbReference>
<evidence type="ECO:0000256" key="3">
    <source>
        <dbReference type="ARBA" id="ARBA00022741"/>
    </source>
</evidence>
<evidence type="ECO:0000256" key="5">
    <source>
        <dbReference type="ARBA" id="ARBA00022970"/>
    </source>
</evidence>
<dbReference type="PANTHER" id="PTHR43820:SF3">
    <property type="entry name" value="BRANCHED-CHAIN AMINO ACID TRANSPORT SYSTEM,ATP-BINDING PROTEIN"/>
    <property type="match status" value="1"/>
</dbReference>
<evidence type="ECO:0000256" key="4">
    <source>
        <dbReference type="ARBA" id="ARBA00022840"/>
    </source>
</evidence>
<dbReference type="SMART" id="SM00382">
    <property type="entry name" value="AAA"/>
    <property type="match status" value="2"/>
</dbReference>
<accession>A0ABV8LMW8</accession>
<dbReference type="InterPro" id="IPR003439">
    <property type="entry name" value="ABC_transporter-like_ATP-bd"/>
</dbReference>
<feature type="region of interest" description="Disordered" evidence="6">
    <location>
        <begin position="454"/>
        <end position="481"/>
    </location>
</feature>
<dbReference type="InterPro" id="IPR027417">
    <property type="entry name" value="P-loop_NTPase"/>
</dbReference>
<reference evidence="9" key="1">
    <citation type="journal article" date="2019" name="Int. J. Syst. Evol. Microbiol.">
        <title>The Global Catalogue of Microorganisms (GCM) 10K type strain sequencing project: providing services to taxonomists for standard genome sequencing and annotation.</title>
        <authorList>
            <consortium name="The Broad Institute Genomics Platform"/>
            <consortium name="The Broad Institute Genome Sequencing Center for Infectious Disease"/>
            <person name="Wu L."/>
            <person name="Ma J."/>
        </authorList>
    </citation>
    <scope>NUCLEOTIDE SEQUENCE [LARGE SCALE GENOMIC DNA]</scope>
    <source>
        <strain evidence="9">CGMCC 4.7289</strain>
    </source>
</reference>
<dbReference type="Pfam" id="PF00005">
    <property type="entry name" value="ABC_tran"/>
    <property type="match status" value="2"/>
</dbReference>
<sequence length="481" mass="50497">MTLRLDGLERRYGGLHALKPVSLTIGDGARHAVIGPNGAGKTTLLHLIAGSLKPTSGRLLLDGTDITDLTVPRRVTVGISRTHQHPAVYPKLTVAEHLTLAIPPRRVRGDHGTVVLEMVGLDRSAATPAGKLSYGQQRLLELAVAVAAGPQLLLLDEPSSGLSDHDLRRLSTVLAALGNDVTVLLVDHNLALVRDVADHVTVLHHGQHLTTGTIDQVRADSAVRQAYLGTPTATTAKTRSATAATLLTARLPQLGHGMAAPELTDVDLTLAVGHGQVVVGPNGAGKTTLLHALAGLHPAPGAQRLVDGKPLTVRHPADALRAGISLVPQGRRLFHRLTVAEHLAVARAHSPTRGAPTNILDAMPELAARLRHRADRLSGGEQQMLALARALLANPRLMLLDEPGEGLAPIAVGRLGHLLADRVDNGLAALVAEPHLLLGPLIADTVRTITDRTLTPARPIDHTTPAPAEDPFAAPSHKATT</sequence>
<dbReference type="InterPro" id="IPR052156">
    <property type="entry name" value="BCAA_Transport_ATP-bd_LivF"/>
</dbReference>
<dbReference type="Gene3D" id="3.40.50.300">
    <property type="entry name" value="P-loop containing nucleotide triphosphate hydrolases"/>
    <property type="match status" value="2"/>
</dbReference>
<keyword evidence="5" id="KW-0029">Amino-acid transport</keyword>
<dbReference type="GO" id="GO:0005524">
    <property type="term" value="F:ATP binding"/>
    <property type="evidence" value="ECO:0007669"/>
    <property type="project" value="UniProtKB-KW"/>
</dbReference>
<proteinExistence type="inferred from homology"/>
<gene>
    <name evidence="8" type="ORF">ACFOZ4_10920</name>
</gene>
<comment type="caution">
    <text evidence="8">The sequence shown here is derived from an EMBL/GenBank/DDBJ whole genome shotgun (WGS) entry which is preliminary data.</text>
</comment>
<name>A0ABV8LMW8_9ACTN</name>
<feature type="domain" description="ABC transporter" evidence="7">
    <location>
        <begin position="3"/>
        <end position="230"/>
    </location>
</feature>
<dbReference type="InterPro" id="IPR017871">
    <property type="entry name" value="ABC_transporter-like_CS"/>
</dbReference>
<organism evidence="8 9">
    <name type="scientific">Hamadaea flava</name>
    <dbReference type="NCBI Taxonomy" id="1742688"/>
    <lineage>
        <taxon>Bacteria</taxon>
        <taxon>Bacillati</taxon>
        <taxon>Actinomycetota</taxon>
        <taxon>Actinomycetes</taxon>
        <taxon>Micromonosporales</taxon>
        <taxon>Micromonosporaceae</taxon>
        <taxon>Hamadaea</taxon>
    </lineage>
</organism>
<dbReference type="Proteomes" id="UP001595816">
    <property type="component" value="Unassembled WGS sequence"/>
</dbReference>
<dbReference type="PROSITE" id="PS00211">
    <property type="entry name" value="ABC_TRANSPORTER_1"/>
    <property type="match status" value="2"/>
</dbReference>
<comment type="similarity">
    <text evidence="1">Belongs to the ABC transporter superfamily.</text>
</comment>
<dbReference type="InterPro" id="IPR003593">
    <property type="entry name" value="AAA+_ATPase"/>
</dbReference>
<evidence type="ECO:0000259" key="7">
    <source>
        <dbReference type="PROSITE" id="PS50893"/>
    </source>
</evidence>
<keyword evidence="4 8" id="KW-0067">ATP-binding</keyword>
<evidence type="ECO:0000256" key="1">
    <source>
        <dbReference type="ARBA" id="ARBA00005417"/>
    </source>
</evidence>
<keyword evidence="9" id="KW-1185">Reference proteome</keyword>